<dbReference type="Gene3D" id="1.10.1380.10">
    <property type="entry name" value="Neutral endopeptidase , domain2"/>
    <property type="match status" value="1"/>
</dbReference>
<dbReference type="PANTHER" id="PTHR11733">
    <property type="entry name" value="ZINC METALLOPROTEASE FAMILY M13 NEPRILYSIN-RELATED"/>
    <property type="match status" value="1"/>
</dbReference>
<evidence type="ECO:0000313" key="3">
    <source>
        <dbReference type="Proteomes" id="UP001345963"/>
    </source>
</evidence>
<proteinExistence type="predicted"/>
<evidence type="ECO:0000259" key="1">
    <source>
        <dbReference type="Pfam" id="PF05649"/>
    </source>
</evidence>
<dbReference type="Pfam" id="PF05649">
    <property type="entry name" value="Peptidase_M13_N"/>
    <property type="match status" value="1"/>
</dbReference>
<organism evidence="2 3">
    <name type="scientific">Ataeniobius toweri</name>
    <dbReference type="NCBI Taxonomy" id="208326"/>
    <lineage>
        <taxon>Eukaryota</taxon>
        <taxon>Metazoa</taxon>
        <taxon>Chordata</taxon>
        <taxon>Craniata</taxon>
        <taxon>Vertebrata</taxon>
        <taxon>Euteleostomi</taxon>
        <taxon>Actinopterygii</taxon>
        <taxon>Neopterygii</taxon>
        <taxon>Teleostei</taxon>
        <taxon>Neoteleostei</taxon>
        <taxon>Acanthomorphata</taxon>
        <taxon>Ovalentaria</taxon>
        <taxon>Atherinomorphae</taxon>
        <taxon>Cyprinodontiformes</taxon>
        <taxon>Goodeidae</taxon>
        <taxon>Ataeniobius</taxon>
    </lineage>
</organism>
<dbReference type="EMBL" id="JAHUTI010089486">
    <property type="protein sequence ID" value="MED6261011.1"/>
    <property type="molecule type" value="Genomic_DNA"/>
</dbReference>
<accession>A0ABU7CE43</accession>
<comment type="caution">
    <text evidence="2">The sequence shown here is derived from an EMBL/GenBank/DDBJ whole genome shotgun (WGS) entry which is preliminary data.</text>
</comment>
<name>A0ABU7CE43_9TELE</name>
<gene>
    <name evidence="2" type="ORF">ATANTOWER_032690</name>
</gene>
<dbReference type="InterPro" id="IPR008753">
    <property type="entry name" value="Peptidase_M13_N"/>
</dbReference>
<dbReference type="InterPro" id="IPR042089">
    <property type="entry name" value="Peptidase_M13_dom_2"/>
</dbReference>
<dbReference type="PROSITE" id="PS51885">
    <property type="entry name" value="NEPRILYSIN"/>
    <property type="match status" value="1"/>
</dbReference>
<keyword evidence="3" id="KW-1185">Reference proteome</keyword>
<reference evidence="2 3" key="1">
    <citation type="submission" date="2021-07" db="EMBL/GenBank/DDBJ databases">
        <authorList>
            <person name="Palmer J.M."/>
        </authorList>
    </citation>
    <scope>NUCLEOTIDE SEQUENCE [LARGE SCALE GENOMIC DNA]</scope>
    <source>
        <strain evidence="2 3">AT_MEX2019</strain>
        <tissue evidence="2">Muscle</tissue>
    </source>
</reference>
<dbReference type="PANTHER" id="PTHR11733:SF195">
    <property type="entry name" value="ENDOTHELIN-CONVERTING ENZYME-LIKE 1"/>
    <property type="match status" value="1"/>
</dbReference>
<protein>
    <recommendedName>
        <fullName evidence="1">Peptidase M13 N-terminal domain-containing protein</fullName>
    </recommendedName>
</protein>
<feature type="domain" description="Peptidase M13 N-terminal" evidence="1">
    <location>
        <begin position="54"/>
        <end position="173"/>
    </location>
</feature>
<dbReference type="InterPro" id="IPR000718">
    <property type="entry name" value="Peptidase_M13"/>
</dbReference>
<evidence type="ECO:0000313" key="2">
    <source>
        <dbReference type="EMBL" id="MED6261011.1"/>
    </source>
</evidence>
<dbReference type="SUPFAM" id="SSF55486">
    <property type="entry name" value="Metalloproteases ('zincins'), catalytic domain"/>
    <property type="match status" value="1"/>
</dbReference>
<dbReference type="Proteomes" id="UP001345963">
    <property type="component" value="Unassembled WGS sequence"/>
</dbReference>
<sequence>MSPPHSSLPRHYRLFSPSLMSSCVYKCENPACVCLFGPGNLKPSRRSLSAVYLLRVLHNYMLWRIVAALSEHLSTAFRSTIHEFSREIDGTEQQLELGRLCLTQANKHFGMALGALFVQKHFSSQSKAKVQELVEDIKHSLDLRLQELDWMDEATKEAARAKLKHMMVMTGYPDFLLKPELIDQEYGFDVNEKTYFKNILNSIKFNIKLSVKKIHEQVDKTAWLLPPQALNAYYLPNKNQMGKCVTFHCSYSYKCQLLPQASTHTKKTFPVSCLVIYNFIMLLSVYSKPNTTASESKTCTSPHTIISLIAFFLLQSHV</sequence>